<evidence type="ECO:0000313" key="2">
    <source>
        <dbReference type="EMBL" id="MCP8898930.1"/>
    </source>
</evidence>
<comment type="caution">
    <text evidence="2">The sequence shown here is derived from an EMBL/GenBank/DDBJ whole genome shotgun (WGS) entry which is preliminary data.</text>
</comment>
<keyword evidence="3" id="KW-1185">Reference proteome</keyword>
<keyword evidence="1" id="KW-0472">Membrane</keyword>
<reference evidence="2" key="1">
    <citation type="submission" date="2022-05" db="EMBL/GenBank/DDBJ databases">
        <authorList>
            <person name="Sun H.-N."/>
        </authorList>
    </citation>
    <scope>NUCLEOTIDE SEQUENCE</scope>
    <source>
        <strain evidence="2">HB14</strain>
    </source>
</reference>
<evidence type="ECO:0000313" key="3">
    <source>
        <dbReference type="Proteomes" id="UP001139319"/>
    </source>
</evidence>
<evidence type="ECO:0000256" key="1">
    <source>
        <dbReference type="SAM" id="Phobius"/>
    </source>
</evidence>
<reference evidence="2" key="2">
    <citation type="submission" date="2023-01" db="EMBL/GenBank/DDBJ databases">
        <title>Gilvimarinus xylanilyticus HB14 isolated from Caulerpa lentillifera aquaculture base in Hainan, China.</title>
        <authorList>
            <person name="Zhang Y.-J."/>
        </authorList>
    </citation>
    <scope>NUCLEOTIDE SEQUENCE</scope>
    <source>
        <strain evidence="2">HB14</strain>
    </source>
</reference>
<keyword evidence="1" id="KW-0812">Transmembrane</keyword>
<accession>A0A9X2HVH8</accession>
<dbReference type="AlphaFoldDB" id="A0A9X2HVH8"/>
<dbReference type="Proteomes" id="UP001139319">
    <property type="component" value="Unassembled WGS sequence"/>
</dbReference>
<feature type="transmembrane region" description="Helical" evidence="1">
    <location>
        <begin position="88"/>
        <end position="108"/>
    </location>
</feature>
<dbReference type="EMBL" id="JAMFTH010000001">
    <property type="protein sequence ID" value="MCP8898930.1"/>
    <property type="molecule type" value="Genomic_DNA"/>
</dbReference>
<name>A0A9X2HVH8_9GAMM</name>
<sequence>MTQEPDSRLTQLSERLDKNHAQITRQLDELYQLREQAVGEQWRKYEEQIRHLKEQEIRLLKSKNAAWMAHWLRTDGEVEITERPHRKLGLAIIGISVIALIALGVYAWKINSGG</sequence>
<protein>
    <submittedName>
        <fullName evidence="2">Uncharacterized protein</fullName>
    </submittedName>
</protein>
<dbReference type="RefSeq" id="WP_253967197.1">
    <property type="nucleotide sequence ID" value="NZ_JAMFTH010000001.1"/>
</dbReference>
<gene>
    <name evidence="2" type="ORF">M6D89_06430</name>
</gene>
<proteinExistence type="predicted"/>
<keyword evidence="1" id="KW-1133">Transmembrane helix</keyword>
<organism evidence="2 3">
    <name type="scientific">Gilvimarinus xylanilyticus</name>
    <dbReference type="NCBI Taxonomy" id="2944139"/>
    <lineage>
        <taxon>Bacteria</taxon>
        <taxon>Pseudomonadati</taxon>
        <taxon>Pseudomonadota</taxon>
        <taxon>Gammaproteobacteria</taxon>
        <taxon>Cellvibrionales</taxon>
        <taxon>Cellvibrionaceae</taxon>
        <taxon>Gilvimarinus</taxon>
    </lineage>
</organism>